<dbReference type="InterPro" id="IPR011698">
    <property type="entry name" value="GATase_3"/>
</dbReference>
<dbReference type="SUPFAM" id="SSF52317">
    <property type="entry name" value="Class I glutamine amidotransferase-like"/>
    <property type="match status" value="1"/>
</dbReference>
<dbReference type="InterPro" id="IPR033949">
    <property type="entry name" value="CobQ_GATase1"/>
</dbReference>
<gene>
    <name evidence="4" type="primary">cobQ</name>
    <name evidence="7" type="ordered locus">Sulac_1092</name>
</gene>
<dbReference type="InterPro" id="IPR002586">
    <property type="entry name" value="CobQ/CobB/MinD/ParA_Nub-bd_dom"/>
</dbReference>
<dbReference type="HAMAP" id="MF_00028">
    <property type="entry name" value="CobQ"/>
    <property type="match status" value="1"/>
</dbReference>
<evidence type="ECO:0000259" key="6">
    <source>
        <dbReference type="Pfam" id="PF07685"/>
    </source>
</evidence>
<evidence type="ECO:0000313" key="7">
    <source>
        <dbReference type="EMBL" id="AEW04592.1"/>
    </source>
</evidence>
<proteinExistence type="inferred from homology"/>
<dbReference type="GO" id="GO:0003824">
    <property type="term" value="F:catalytic activity"/>
    <property type="evidence" value="ECO:0007669"/>
    <property type="project" value="InterPro"/>
</dbReference>
<dbReference type="CDD" id="cd01750">
    <property type="entry name" value="GATase1_CobQ"/>
    <property type="match status" value="1"/>
</dbReference>
<evidence type="ECO:0000313" key="8">
    <source>
        <dbReference type="Proteomes" id="UP000005439"/>
    </source>
</evidence>
<name>G8TU01_SULAD</name>
<dbReference type="PANTHER" id="PTHR21343">
    <property type="entry name" value="DETHIOBIOTIN SYNTHETASE"/>
    <property type="match status" value="1"/>
</dbReference>
<feature type="domain" description="CobB/CobQ-like glutamine amidotransferase" evidence="6">
    <location>
        <begin position="254"/>
        <end position="436"/>
    </location>
</feature>
<evidence type="ECO:0000256" key="3">
    <source>
        <dbReference type="ARBA" id="ARBA00022962"/>
    </source>
</evidence>
<dbReference type="Gene3D" id="3.40.50.300">
    <property type="entry name" value="P-loop containing nucleotide triphosphate hydrolases"/>
    <property type="match status" value="1"/>
</dbReference>
<dbReference type="STRING" id="679936.Sulac_1092"/>
<comment type="similarity">
    <text evidence="4">Belongs to the CobB/CobQ family. CobQ subfamily.</text>
</comment>
<dbReference type="Pfam" id="PF01656">
    <property type="entry name" value="CbiA"/>
    <property type="match status" value="1"/>
</dbReference>
<sequence length="484" mass="52808">MHNLAILGTSSHVGKSVITAGICRVLARRGIRVAPFKAQNMALNAYVTASGGEIGYAQALQAWASGIEPSVDMNPVLIKPEPGHRAQLIVQGTVAGHLKAEDYRGSRDRLFDVVKASYERLAAQYDMIVIEGAGSPVELNLMEGDLANLRMARLADARIVLVGDIDRGGIFAQLYGTLKLLPEADQARVGGVLVNKFRGQRALFDAGVHQLEALLDRPVLGVIPWTDFRLPEEDSVGLADMAEPTRSPRQIRWTVVRLPHISNFTDFVPLAHEPAVSLHMVDRPPDTMPDVVVLPGSKATLADLRWLWETGWVRTIQTWAAAGVTVLGICGGYQMLGESVSDPTGMEGRAGSQPGLGLIPARTRLFPPKITRQVTGTVRAPGWLPTPVTGYEIHNGRTEVTPGWERPWLQLAGEPDGWCAPNGRILGTYLHGLFDHVSFRQAFLARLGINRFGPADPLESALTHLEEVIREYVDWPTLDRLVGL</sequence>
<dbReference type="InterPro" id="IPR027417">
    <property type="entry name" value="P-loop_NTPase"/>
</dbReference>
<dbReference type="HOGENOM" id="CLU_019250_2_2_9"/>
<dbReference type="GO" id="GO:0015420">
    <property type="term" value="F:ABC-type vitamin B12 transporter activity"/>
    <property type="evidence" value="ECO:0007669"/>
    <property type="project" value="UniProtKB-UniRule"/>
</dbReference>
<dbReference type="Gene3D" id="3.40.50.880">
    <property type="match status" value="1"/>
</dbReference>
<dbReference type="InterPro" id="IPR047045">
    <property type="entry name" value="CobQ_N"/>
</dbReference>
<dbReference type="NCBIfam" id="NF001989">
    <property type="entry name" value="PRK00784.1"/>
    <property type="match status" value="1"/>
</dbReference>
<keyword evidence="8" id="KW-1185">Reference proteome</keyword>
<evidence type="ECO:0000259" key="5">
    <source>
        <dbReference type="Pfam" id="PF01656"/>
    </source>
</evidence>
<dbReference type="UniPathway" id="UPA00148"/>
<evidence type="ECO:0000256" key="4">
    <source>
        <dbReference type="HAMAP-Rule" id="MF_00028"/>
    </source>
</evidence>
<dbReference type="NCBIfam" id="TIGR00313">
    <property type="entry name" value="cobQ"/>
    <property type="match status" value="1"/>
</dbReference>
<keyword evidence="2 4" id="KW-0169">Cobalamin biosynthesis</keyword>
<feature type="domain" description="CobQ/CobB/MinD/ParA nucleotide binding" evidence="5">
    <location>
        <begin position="4"/>
        <end position="227"/>
    </location>
</feature>
<keyword evidence="3 4" id="KW-0315">Glutamine amidotransferase</keyword>
<dbReference type="SUPFAM" id="SSF52540">
    <property type="entry name" value="P-loop containing nucleoside triphosphate hydrolases"/>
    <property type="match status" value="1"/>
</dbReference>
<feature type="active site" description="Nucleophile" evidence="4">
    <location>
        <position position="330"/>
    </location>
</feature>
<dbReference type="KEGG" id="sap:Sulac_1092"/>
<evidence type="ECO:0000256" key="2">
    <source>
        <dbReference type="ARBA" id="ARBA00022573"/>
    </source>
</evidence>
<dbReference type="PROSITE" id="PS51274">
    <property type="entry name" value="GATASE_COBBQ"/>
    <property type="match status" value="1"/>
</dbReference>
<comment type="function">
    <text evidence="4">Catalyzes amidations at positions B, D, E, and G on adenosylcobyrinic A,C-diamide. NH(2) groups are provided by glutamine, and one molecule of ATP is hydrogenolyzed for each amidation.</text>
</comment>
<comment type="pathway">
    <text evidence="1 4">Cofactor biosynthesis; adenosylcobalamin biosynthesis.</text>
</comment>
<dbReference type="Proteomes" id="UP000005439">
    <property type="component" value="Chromosome"/>
</dbReference>
<dbReference type="PANTHER" id="PTHR21343:SF1">
    <property type="entry name" value="COBYRIC ACID SYNTHASE"/>
    <property type="match status" value="1"/>
</dbReference>
<organism evidence="7 8">
    <name type="scientific">Sulfobacillus acidophilus (strain ATCC 700253 / DSM 10332 / NAL)</name>
    <dbReference type="NCBI Taxonomy" id="679936"/>
    <lineage>
        <taxon>Bacteria</taxon>
        <taxon>Bacillati</taxon>
        <taxon>Bacillota</taxon>
        <taxon>Clostridia</taxon>
        <taxon>Eubacteriales</taxon>
        <taxon>Clostridiales Family XVII. Incertae Sedis</taxon>
        <taxon>Sulfobacillus</taxon>
    </lineage>
</organism>
<dbReference type="EMBL" id="CP003179">
    <property type="protein sequence ID" value="AEW04592.1"/>
    <property type="molecule type" value="Genomic_DNA"/>
</dbReference>
<protein>
    <recommendedName>
        <fullName evidence="4">Cobyric acid synthase</fullName>
    </recommendedName>
</protein>
<dbReference type="CDD" id="cd05389">
    <property type="entry name" value="CobQ_N"/>
    <property type="match status" value="1"/>
</dbReference>
<reference evidence="7 8" key="2">
    <citation type="journal article" date="2012" name="Stand. Genomic Sci.">
        <title>Complete genome sequence of the moderately thermophilic mineral-sulfide-oxidizing firmicute Sulfobacillus acidophilus type strain (NAL(T)).</title>
        <authorList>
            <person name="Anderson I."/>
            <person name="Chertkov O."/>
            <person name="Chen A."/>
            <person name="Saunders E."/>
            <person name="Lapidus A."/>
            <person name="Nolan M."/>
            <person name="Lucas S."/>
            <person name="Hammon N."/>
            <person name="Deshpande S."/>
            <person name="Cheng J.F."/>
            <person name="Han C."/>
            <person name="Tapia R."/>
            <person name="Goodwin L.A."/>
            <person name="Pitluck S."/>
            <person name="Liolios K."/>
            <person name="Pagani I."/>
            <person name="Ivanova N."/>
            <person name="Mikhailova N."/>
            <person name="Pati A."/>
            <person name="Palaniappan K."/>
            <person name="Land M."/>
            <person name="Pan C."/>
            <person name="Rohde M."/>
            <person name="Pukall R."/>
            <person name="Goker M."/>
            <person name="Detter J.C."/>
            <person name="Woyke T."/>
            <person name="Bristow J."/>
            <person name="Eisen J.A."/>
            <person name="Markowitz V."/>
            <person name="Hugenholtz P."/>
            <person name="Kyrpides N.C."/>
            <person name="Klenk H.P."/>
            <person name="Mavromatis K."/>
        </authorList>
    </citation>
    <scope>NUCLEOTIDE SEQUENCE [LARGE SCALE GENOMIC DNA]</scope>
    <source>
        <strain evidence="8">ATCC 700253 / DSM 10332 / NAL</strain>
    </source>
</reference>
<accession>G8TU01</accession>
<dbReference type="InterPro" id="IPR029062">
    <property type="entry name" value="Class_I_gatase-like"/>
</dbReference>
<dbReference type="PATRIC" id="fig|679936.5.peg.1151"/>
<evidence type="ECO:0000256" key="1">
    <source>
        <dbReference type="ARBA" id="ARBA00004953"/>
    </source>
</evidence>
<feature type="active site" evidence="4">
    <location>
        <position position="431"/>
    </location>
</feature>
<dbReference type="Pfam" id="PF07685">
    <property type="entry name" value="GATase_3"/>
    <property type="match status" value="1"/>
</dbReference>
<dbReference type="GO" id="GO:0009236">
    <property type="term" value="P:cobalamin biosynthetic process"/>
    <property type="evidence" value="ECO:0007669"/>
    <property type="project" value="UniProtKB-UniRule"/>
</dbReference>
<reference evidence="8" key="1">
    <citation type="submission" date="2011-12" db="EMBL/GenBank/DDBJ databases">
        <title>The complete genome of chromosome of Sulfobacillus acidophilus DSM 10332.</title>
        <authorList>
            <person name="Lucas S."/>
            <person name="Han J."/>
            <person name="Lapidus A."/>
            <person name="Bruce D."/>
            <person name="Goodwin L."/>
            <person name="Pitluck S."/>
            <person name="Peters L."/>
            <person name="Kyrpides N."/>
            <person name="Mavromatis K."/>
            <person name="Ivanova N."/>
            <person name="Mikhailova N."/>
            <person name="Chertkov O."/>
            <person name="Saunders E."/>
            <person name="Detter J.C."/>
            <person name="Tapia R."/>
            <person name="Han C."/>
            <person name="Land M."/>
            <person name="Hauser L."/>
            <person name="Markowitz V."/>
            <person name="Cheng J.-F."/>
            <person name="Hugenholtz P."/>
            <person name="Woyke T."/>
            <person name="Wu D."/>
            <person name="Pukall R."/>
            <person name="Gehrich-Schroeter G."/>
            <person name="Schneider S."/>
            <person name="Klenk H.-P."/>
            <person name="Eisen J.A."/>
        </authorList>
    </citation>
    <scope>NUCLEOTIDE SEQUENCE [LARGE SCALE GENOMIC DNA]</scope>
    <source>
        <strain evidence="8">ATCC 700253 / DSM 10332 / NAL</strain>
    </source>
</reference>
<dbReference type="InterPro" id="IPR004459">
    <property type="entry name" value="CobQ_synth"/>
</dbReference>
<dbReference type="AlphaFoldDB" id="G8TU01"/>